<accession>A0A3P7HW83</accession>
<dbReference type="Gene3D" id="3.40.720.10">
    <property type="entry name" value="Alkaline Phosphatase, subunit A"/>
    <property type="match status" value="1"/>
</dbReference>
<dbReference type="SUPFAM" id="SSF53649">
    <property type="entry name" value="Alkaline phosphatase-like"/>
    <property type="match status" value="1"/>
</dbReference>
<dbReference type="AlphaFoldDB" id="A0A3P7HW83"/>
<keyword evidence="2" id="KW-1185">Reference proteome</keyword>
<dbReference type="Proteomes" id="UP000270094">
    <property type="component" value="Unassembled WGS sequence"/>
</dbReference>
<evidence type="ECO:0000313" key="1">
    <source>
        <dbReference type="EMBL" id="VDM65231.1"/>
    </source>
</evidence>
<protein>
    <submittedName>
        <fullName evidence="1">Uncharacterized protein</fullName>
    </submittedName>
</protein>
<organism evidence="1 2">
    <name type="scientific">Strongylus vulgaris</name>
    <name type="common">Blood worm</name>
    <dbReference type="NCBI Taxonomy" id="40348"/>
    <lineage>
        <taxon>Eukaryota</taxon>
        <taxon>Metazoa</taxon>
        <taxon>Ecdysozoa</taxon>
        <taxon>Nematoda</taxon>
        <taxon>Chromadorea</taxon>
        <taxon>Rhabditida</taxon>
        <taxon>Rhabditina</taxon>
        <taxon>Rhabditomorpha</taxon>
        <taxon>Strongyloidea</taxon>
        <taxon>Strongylidae</taxon>
        <taxon>Strongylus</taxon>
    </lineage>
</organism>
<gene>
    <name evidence="1" type="ORF">SVUK_LOCUS229</name>
</gene>
<sequence length="84" mass="9553">MFFAAGPGYIGGFEFKRDDYVNLTERAQLHYKQPTAIPYFVGSHGGEDVPLWADGPLSQSVIRIFMSQYYHFSIETILLHSGKH</sequence>
<name>A0A3P7HW83_STRVU</name>
<dbReference type="EMBL" id="UYYB01000335">
    <property type="protein sequence ID" value="VDM65231.1"/>
    <property type="molecule type" value="Genomic_DNA"/>
</dbReference>
<proteinExistence type="predicted"/>
<evidence type="ECO:0000313" key="2">
    <source>
        <dbReference type="Proteomes" id="UP000270094"/>
    </source>
</evidence>
<dbReference type="InterPro" id="IPR017850">
    <property type="entry name" value="Alkaline_phosphatase_core_sf"/>
</dbReference>
<reference evidence="1 2" key="1">
    <citation type="submission" date="2018-11" db="EMBL/GenBank/DDBJ databases">
        <authorList>
            <consortium name="Pathogen Informatics"/>
        </authorList>
    </citation>
    <scope>NUCLEOTIDE SEQUENCE [LARGE SCALE GENOMIC DNA]</scope>
</reference>
<dbReference type="OrthoDB" id="6409800at2759"/>